<dbReference type="GO" id="GO:0006952">
    <property type="term" value="P:defense response"/>
    <property type="evidence" value="ECO:0007669"/>
    <property type="project" value="UniProtKB-KW"/>
</dbReference>
<dbReference type="RefSeq" id="XP_031388630.1">
    <property type="nucleotide sequence ID" value="XM_031532770.1"/>
</dbReference>
<accession>A0A6P8CWZ2</accession>
<keyword evidence="7" id="KW-0568">Pathogenesis-related protein</keyword>
<keyword evidence="6 9" id="KW-0472">Membrane</keyword>
<reference evidence="10" key="1">
    <citation type="journal article" date="2020" name="Plant Biotechnol. J.">
        <title>The pomegranate (Punica granatum L.) draft genome dissects genetic divergence between soft- and hard-seeded cultivars.</title>
        <authorList>
            <person name="Luo X."/>
            <person name="Li H."/>
            <person name="Wu Z."/>
            <person name="Yao W."/>
            <person name="Zhao P."/>
            <person name="Cao D."/>
            <person name="Yu H."/>
            <person name="Li K."/>
            <person name="Poudel K."/>
            <person name="Zhao D."/>
            <person name="Zhang F."/>
            <person name="Xia X."/>
            <person name="Chen L."/>
            <person name="Wang Q."/>
            <person name="Jing D."/>
            <person name="Cao S."/>
        </authorList>
    </citation>
    <scope>NUCLEOTIDE SEQUENCE [LARGE SCALE GENOMIC DNA]</scope>
    <source>
        <strain evidence="10">cv. Tunisia</strain>
    </source>
</reference>
<evidence type="ECO:0000256" key="7">
    <source>
        <dbReference type="ARBA" id="ARBA00023265"/>
    </source>
</evidence>
<evidence type="ECO:0000313" key="10">
    <source>
        <dbReference type="Proteomes" id="UP000515151"/>
    </source>
</evidence>
<evidence type="ECO:0000256" key="5">
    <source>
        <dbReference type="ARBA" id="ARBA00022989"/>
    </source>
</evidence>
<comment type="similarity">
    <text evidence="2">Belongs to the MLO family.</text>
</comment>
<dbReference type="GeneID" id="116201507"/>
<dbReference type="Proteomes" id="UP000515151">
    <property type="component" value="Chromosome 3"/>
</dbReference>
<dbReference type="AlphaFoldDB" id="A0A6P8CWZ2"/>
<evidence type="ECO:0000256" key="9">
    <source>
        <dbReference type="SAM" id="Phobius"/>
    </source>
</evidence>
<dbReference type="InterPro" id="IPR004326">
    <property type="entry name" value="Mlo"/>
</dbReference>
<proteinExistence type="inferred from homology"/>
<evidence type="ECO:0000256" key="3">
    <source>
        <dbReference type="ARBA" id="ARBA00022692"/>
    </source>
</evidence>
<dbReference type="GO" id="GO:0016020">
    <property type="term" value="C:membrane"/>
    <property type="evidence" value="ECO:0007669"/>
    <property type="project" value="UniProtKB-SubCell"/>
</dbReference>
<evidence type="ECO:0000256" key="2">
    <source>
        <dbReference type="ARBA" id="ARBA00006574"/>
    </source>
</evidence>
<dbReference type="OrthoDB" id="1388414at2759"/>
<dbReference type="PANTHER" id="PTHR31942">
    <property type="entry name" value="MLO-LIKE PROTEIN 1"/>
    <property type="match status" value="1"/>
</dbReference>
<keyword evidence="4" id="KW-0611">Plant defense</keyword>
<evidence type="ECO:0000256" key="6">
    <source>
        <dbReference type="ARBA" id="ARBA00023136"/>
    </source>
</evidence>
<name>A0A6P8CWZ2_PUNGR</name>
<dbReference type="Pfam" id="PF03094">
    <property type="entry name" value="Mlo"/>
    <property type="match status" value="1"/>
</dbReference>
<evidence type="ECO:0000256" key="8">
    <source>
        <dbReference type="SAM" id="MobiDB-lite"/>
    </source>
</evidence>
<evidence type="ECO:0000313" key="11">
    <source>
        <dbReference type="RefSeq" id="XP_031388630.1"/>
    </source>
</evidence>
<feature type="region of interest" description="Disordered" evidence="8">
    <location>
        <begin position="95"/>
        <end position="136"/>
    </location>
</feature>
<protein>
    <submittedName>
        <fullName evidence="11">MLO-like protein 9</fullName>
    </submittedName>
</protein>
<keyword evidence="5 9" id="KW-1133">Transmembrane helix</keyword>
<evidence type="ECO:0000256" key="4">
    <source>
        <dbReference type="ARBA" id="ARBA00022821"/>
    </source>
</evidence>
<feature type="transmembrane region" description="Helical" evidence="9">
    <location>
        <begin position="44"/>
        <end position="70"/>
    </location>
</feature>
<sequence>MRAPTRVHIRVRTGEMEFNEKTYGFVCILLQFGIRSCYHEHLEIIIIRVVLAVTVQVMCSYITLPLYALVTQMGSHFKSAVLVQQTANAIKQWHAEVRQKRKKQPQHESSTSSTHDTHDSSWSTSSHYGRDHNNSS</sequence>
<reference evidence="11" key="2">
    <citation type="submission" date="2025-08" db="UniProtKB">
        <authorList>
            <consortium name="RefSeq"/>
        </authorList>
    </citation>
    <scope>IDENTIFICATION</scope>
    <source>
        <tissue evidence="11">Leaf</tissue>
    </source>
</reference>
<organism evidence="10 11">
    <name type="scientific">Punica granatum</name>
    <name type="common">Pomegranate</name>
    <dbReference type="NCBI Taxonomy" id="22663"/>
    <lineage>
        <taxon>Eukaryota</taxon>
        <taxon>Viridiplantae</taxon>
        <taxon>Streptophyta</taxon>
        <taxon>Embryophyta</taxon>
        <taxon>Tracheophyta</taxon>
        <taxon>Spermatophyta</taxon>
        <taxon>Magnoliopsida</taxon>
        <taxon>eudicotyledons</taxon>
        <taxon>Gunneridae</taxon>
        <taxon>Pentapetalae</taxon>
        <taxon>rosids</taxon>
        <taxon>malvids</taxon>
        <taxon>Myrtales</taxon>
        <taxon>Lythraceae</taxon>
        <taxon>Punica</taxon>
    </lineage>
</organism>
<dbReference type="PANTHER" id="PTHR31942:SF89">
    <property type="entry name" value="MLO-LIKE PROTEIN 3"/>
    <property type="match status" value="1"/>
</dbReference>
<keyword evidence="10" id="KW-1185">Reference proteome</keyword>
<gene>
    <name evidence="11" type="primary">LOC116201507</name>
</gene>
<feature type="compositionally biased region" description="Low complexity" evidence="8">
    <location>
        <begin position="107"/>
        <end position="127"/>
    </location>
</feature>
<comment type="subcellular location">
    <subcellularLocation>
        <location evidence="1">Membrane</location>
        <topology evidence="1">Multi-pass membrane protein</topology>
    </subcellularLocation>
</comment>
<keyword evidence="3 9" id="KW-0812">Transmembrane</keyword>
<evidence type="ECO:0000256" key="1">
    <source>
        <dbReference type="ARBA" id="ARBA00004141"/>
    </source>
</evidence>